<dbReference type="AlphaFoldDB" id="A0A5N4D164"/>
<keyword evidence="2" id="KW-1185">Reference proteome</keyword>
<dbReference type="EMBL" id="JWIN03000016">
    <property type="protein sequence ID" value="KAB1264787.1"/>
    <property type="molecule type" value="Genomic_DNA"/>
</dbReference>
<proteinExistence type="predicted"/>
<name>A0A5N4D164_CAMDR</name>
<evidence type="ECO:0000313" key="1">
    <source>
        <dbReference type="EMBL" id="KAB1264787.1"/>
    </source>
</evidence>
<organism evidence="1 2">
    <name type="scientific">Camelus dromedarius</name>
    <name type="common">Dromedary</name>
    <name type="synonym">Arabian camel</name>
    <dbReference type="NCBI Taxonomy" id="9838"/>
    <lineage>
        <taxon>Eukaryota</taxon>
        <taxon>Metazoa</taxon>
        <taxon>Chordata</taxon>
        <taxon>Craniata</taxon>
        <taxon>Vertebrata</taxon>
        <taxon>Euteleostomi</taxon>
        <taxon>Mammalia</taxon>
        <taxon>Eutheria</taxon>
        <taxon>Laurasiatheria</taxon>
        <taxon>Artiodactyla</taxon>
        <taxon>Tylopoda</taxon>
        <taxon>Camelidae</taxon>
        <taxon>Camelus</taxon>
    </lineage>
</organism>
<protein>
    <submittedName>
        <fullName evidence="1">Uncharacterized protein</fullName>
    </submittedName>
</protein>
<comment type="caution">
    <text evidence="1">The sequence shown here is derived from an EMBL/GenBank/DDBJ whole genome shotgun (WGS) entry which is preliminary data.</text>
</comment>
<evidence type="ECO:0000313" key="2">
    <source>
        <dbReference type="Proteomes" id="UP000299084"/>
    </source>
</evidence>
<accession>A0A5N4D164</accession>
<sequence length="152" mass="15971">MDAHGSLASWAGPIPSWPRVHLGVGELDTSPGLRTVDQSRERKGCCTFVGGHEVLSLVFAVVEAAGEDQVIVVTLEEDRVSTTGQERAPCRAGTGVFCLWGPGEGHIPMSLPCMPWPCLARSNCTKSDLGNKELPLLGLNGGCALGSSLAFL</sequence>
<reference evidence="1 2" key="1">
    <citation type="journal article" date="2019" name="Mol. Ecol. Resour.">
        <title>Improving Illumina assemblies with Hi-C and long reads: an example with the North African dromedary.</title>
        <authorList>
            <person name="Elbers J.P."/>
            <person name="Rogers M.F."/>
            <person name="Perelman P.L."/>
            <person name="Proskuryakova A.A."/>
            <person name="Serdyukova N.A."/>
            <person name="Johnson W.E."/>
            <person name="Horin P."/>
            <person name="Corander J."/>
            <person name="Murphy D."/>
            <person name="Burger P.A."/>
        </authorList>
    </citation>
    <scope>NUCLEOTIDE SEQUENCE [LARGE SCALE GENOMIC DNA]</scope>
    <source>
        <strain evidence="1">Drom800</strain>
        <tissue evidence="1">Blood</tissue>
    </source>
</reference>
<dbReference type="Proteomes" id="UP000299084">
    <property type="component" value="Unassembled WGS sequence"/>
</dbReference>
<gene>
    <name evidence="1" type="ORF">Cadr_000019463</name>
</gene>